<dbReference type="Proteomes" id="UP000323632">
    <property type="component" value="Unassembled WGS sequence"/>
</dbReference>
<dbReference type="AlphaFoldDB" id="A0A5M6CFS7"/>
<sequence>MSSLSFPTIPLSVAEDGTENWREFYQFCTKTADSRQIFRGFHIPVADLKTLLEEAGDIDGVRAYFALETRFDPLTPDIEKDIHIYLVPVKDNVDICQDPETGTSNVCDFTTPCPKICDTSSPLYTLPTSSPADPPTNG</sequence>
<organism evidence="1 2">
    <name type="scientific">Taibaiella lutea</name>
    <dbReference type="NCBI Taxonomy" id="2608001"/>
    <lineage>
        <taxon>Bacteria</taxon>
        <taxon>Pseudomonadati</taxon>
        <taxon>Bacteroidota</taxon>
        <taxon>Chitinophagia</taxon>
        <taxon>Chitinophagales</taxon>
        <taxon>Chitinophagaceae</taxon>
        <taxon>Taibaiella</taxon>
    </lineage>
</organism>
<name>A0A5M6CFS7_9BACT</name>
<dbReference type="RefSeq" id="WP_150033559.1">
    <property type="nucleotide sequence ID" value="NZ_VWSH01000003.1"/>
</dbReference>
<reference evidence="1 2" key="1">
    <citation type="submission" date="2019-09" db="EMBL/GenBank/DDBJ databases">
        <title>Genome sequence and assembly of Taibaiella sp.</title>
        <authorList>
            <person name="Chhetri G."/>
        </authorList>
    </citation>
    <scope>NUCLEOTIDE SEQUENCE [LARGE SCALE GENOMIC DNA]</scope>
    <source>
        <strain evidence="1 2">KVB11</strain>
    </source>
</reference>
<evidence type="ECO:0000313" key="2">
    <source>
        <dbReference type="Proteomes" id="UP000323632"/>
    </source>
</evidence>
<protein>
    <submittedName>
        <fullName evidence="1">Uncharacterized protein</fullName>
    </submittedName>
</protein>
<keyword evidence="2" id="KW-1185">Reference proteome</keyword>
<proteinExistence type="predicted"/>
<accession>A0A5M6CFS7</accession>
<gene>
    <name evidence="1" type="ORF">F0919_14890</name>
</gene>
<comment type="caution">
    <text evidence="1">The sequence shown here is derived from an EMBL/GenBank/DDBJ whole genome shotgun (WGS) entry which is preliminary data.</text>
</comment>
<dbReference type="EMBL" id="VWSH01000003">
    <property type="protein sequence ID" value="KAA5533813.1"/>
    <property type="molecule type" value="Genomic_DNA"/>
</dbReference>
<evidence type="ECO:0000313" key="1">
    <source>
        <dbReference type="EMBL" id="KAA5533813.1"/>
    </source>
</evidence>